<gene>
    <name evidence="1" type="primary">44</name>
    <name evidence="1" type="ORF">SEA_EURATIS_44</name>
</gene>
<evidence type="ECO:0000313" key="2">
    <source>
        <dbReference type="Proteomes" id="UP000290796"/>
    </source>
</evidence>
<dbReference type="PROSITE" id="PS51257">
    <property type="entry name" value="PROKAR_LIPOPROTEIN"/>
    <property type="match status" value="1"/>
</dbReference>
<evidence type="ECO:0000313" key="1">
    <source>
        <dbReference type="EMBL" id="QAX94039.1"/>
    </source>
</evidence>
<accession>A0A411B110</accession>
<dbReference type="Proteomes" id="UP000290796">
    <property type="component" value="Segment"/>
</dbReference>
<organism evidence="1 2">
    <name type="scientific">Streptomyces phage Euratis</name>
    <dbReference type="NCBI Taxonomy" id="2510569"/>
    <lineage>
        <taxon>Viruses</taxon>
        <taxon>Duplodnaviria</taxon>
        <taxon>Heunggongvirae</taxon>
        <taxon>Uroviricota</taxon>
        <taxon>Caudoviricetes</taxon>
        <taxon>Colingsworthviridae</taxon>
        <taxon>Vashvirus</taxon>
        <taxon>Vashvirus euratis</taxon>
    </lineage>
</organism>
<sequence length="65" mass="6829">MKRVAAAVAGVVLVGALTVGCDDGPPCVKSHSELTWVPVFNGKTSTLQPVWTSVCDEYAKESPKP</sequence>
<dbReference type="EMBL" id="MK450426">
    <property type="protein sequence ID" value="QAX94039.1"/>
    <property type="molecule type" value="Genomic_DNA"/>
</dbReference>
<reference evidence="1 2" key="1">
    <citation type="submission" date="2019-01" db="EMBL/GenBank/DDBJ databases">
        <authorList>
            <person name="Russe A."/>
            <person name="Sprabary S.L."/>
            <person name="Nayek S."/>
            <person name="Klug H.M."/>
            <person name="Layton S.R."/>
            <person name="Kim T."/>
            <person name="Hughes L.E."/>
            <person name="Garlena R.A."/>
            <person name="Russell D.A."/>
            <person name="Pope W.H."/>
            <person name="Jacobs-Sera D."/>
            <person name="Hatfull G.F."/>
        </authorList>
    </citation>
    <scope>NUCLEOTIDE SEQUENCE [LARGE SCALE GENOMIC DNA]</scope>
</reference>
<proteinExistence type="predicted"/>
<keyword evidence="2" id="KW-1185">Reference proteome</keyword>
<name>A0A411B110_9CAUD</name>
<protein>
    <recommendedName>
        <fullName evidence="3">Lipoprotein</fullName>
    </recommendedName>
</protein>
<evidence type="ECO:0008006" key="3">
    <source>
        <dbReference type="Google" id="ProtNLM"/>
    </source>
</evidence>